<feature type="region of interest" description="Disordered" evidence="1">
    <location>
        <begin position="10"/>
        <end position="53"/>
    </location>
</feature>
<evidence type="ECO:0000313" key="2">
    <source>
        <dbReference type="EMBL" id="KAK0576754.1"/>
    </source>
</evidence>
<evidence type="ECO:0000313" key="3">
    <source>
        <dbReference type="Proteomes" id="UP001168877"/>
    </source>
</evidence>
<dbReference type="EMBL" id="JAUESC010000386">
    <property type="protein sequence ID" value="KAK0576754.1"/>
    <property type="molecule type" value="Genomic_DNA"/>
</dbReference>
<reference evidence="2" key="1">
    <citation type="journal article" date="2022" name="Plant J.">
        <title>Strategies of tolerance reflected in two North American maple genomes.</title>
        <authorList>
            <person name="McEvoy S.L."/>
            <person name="Sezen U.U."/>
            <person name="Trouern-Trend A."/>
            <person name="McMahon S.M."/>
            <person name="Schaberg P.G."/>
            <person name="Yang J."/>
            <person name="Wegrzyn J.L."/>
            <person name="Swenson N.G."/>
        </authorList>
    </citation>
    <scope>NUCLEOTIDE SEQUENCE</scope>
    <source>
        <strain evidence="2">NS2018</strain>
    </source>
</reference>
<accession>A0AA39RMC7</accession>
<keyword evidence="3" id="KW-1185">Reference proteome</keyword>
<protein>
    <submittedName>
        <fullName evidence="2">Uncharacterized protein</fullName>
    </submittedName>
</protein>
<organism evidence="2 3">
    <name type="scientific">Acer saccharum</name>
    <name type="common">Sugar maple</name>
    <dbReference type="NCBI Taxonomy" id="4024"/>
    <lineage>
        <taxon>Eukaryota</taxon>
        <taxon>Viridiplantae</taxon>
        <taxon>Streptophyta</taxon>
        <taxon>Embryophyta</taxon>
        <taxon>Tracheophyta</taxon>
        <taxon>Spermatophyta</taxon>
        <taxon>Magnoliopsida</taxon>
        <taxon>eudicotyledons</taxon>
        <taxon>Gunneridae</taxon>
        <taxon>Pentapetalae</taxon>
        <taxon>rosids</taxon>
        <taxon>malvids</taxon>
        <taxon>Sapindales</taxon>
        <taxon>Sapindaceae</taxon>
        <taxon>Hippocastanoideae</taxon>
        <taxon>Acereae</taxon>
        <taxon>Acer</taxon>
    </lineage>
</organism>
<gene>
    <name evidence="2" type="ORF">LWI29_022762</name>
</gene>
<feature type="compositionally biased region" description="Polar residues" evidence="1">
    <location>
        <begin position="37"/>
        <end position="46"/>
    </location>
</feature>
<reference evidence="2" key="2">
    <citation type="submission" date="2023-06" db="EMBL/GenBank/DDBJ databases">
        <authorList>
            <person name="Swenson N.G."/>
            <person name="Wegrzyn J.L."/>
            <person name="Mcevoy S.L."/>
        </authorList>
    </citation>
    <scope>NUCLEOTIDE SEQUENCE</scope>
    <source>
        <strain evidence="2">NS2018</strain>
        <tissue evidence="2">Leaf</tissue>
    </source>
</reference>
<evidence type="ECO:0000256" key="1">
    <source>
        <dbReference type="SAM" id="MobiDB-lite"/>
    </source>
</evidence>
<sequence length="88" mass="8965">MQSYLKISIAHPGPGLQGPSPVNSHVLPSGTDASALLGSSQPTTTLPLAPTRSPLRHSTLIPILASARPTMGEMASRAARALGSSVQV</sequence>
<name>A0AA39RMC7_ACESA</name>
<dbReference type="Proteomes" id="UP001168877">
    <property type="component" value="Unassembled WGS sequence"/>
</dbReference>
<proteinExistence type="predicted"/>
<dbReference type="AlphaFoldDB" id="A0AA39RMC7"/>
<comment type="caution">
    <text evidence="2">The sequence shown here is derived from an EMBL/GenBank/DDBJ whole genome shotgun (WGS) entry which is preliminary data.</text>
</comment>